<dbReference type="Proteomes" id="UP001253458">
    <property type="component" value="Unassembled WGS sequence"/>
</dbReference>
<evidence type="ECO:0000313" key="3">
    <source>
        <dbReference type="Proteomes" id="UP001249076"/>
    </source>
</evidence>
<dbReference type="RefSeq" id="WP_209819963.1">
    <property type="nucleotide sequence ID" value="NZ_JAVDTL010000004.1"/>
</dbReference>
<dbReference type="SUPFAM" id="SSF160059">
    <property type="entry name" value="PriA/YqbF domain"/>
    <property type="match status" value="1"/>
</dbReference>
<keyword evidence="3" id="KW-1185">Reference proteome</keyword>
<dbReference type="EMBL" id="JAVDTL010000004">
    <property type="protein sequence ID" value="MDR6767480.1"/>
    <property type="molecule type" value="Genomic_DNA"/>
</dbReference>
<dbReference type="AlphaFoldDB" id="A0AAJ2BWS0"/>
<evidence type="ECO:0000313" key="4">
    <source>
        <dbReference type="Proteomes" id="UP001253458"/>
    </source>
</evidence>
<sequence length="102" mass="10811">MATAKKNQPAAAAAAKSATAILPGDPAPGMRQVLQVITKRDGFRRAGREWHGTTLVPLEELTREQYIQIGSEPMLVAQLMEVPEEQVAELTDPGSGEGTGTA</sequence>
<gene>
    <name evidence="1" type="ORF">J2W88_002761</name>
    <name evidence="2" type="ORF">J2W93_003549</name>
</gene>
<organism evidence="1 4">
    <name type="scientific">Acidovorax delafieldii</name>
    <name type="common">Pseudomonas delafieldii</name>
    <dbReference type="NCBI Taxonomy" id="47920"/>
    <lineage>
        <taxon>Bacteria</taxon>
        <taxon>Pseudomonadati</taxon>
        <taxon>Pseudomonadota</taxon>
        <taxon>Betaproteobacteria</taxon>
        <taxon>Burkholderiales</taxon>
        <taxon>Comamonadaceae</taxon>
        <taxon>Acidovorax</taxon>
    </lineage>
</organism>
<reference evidence="1 3" key="1">
    <citation type="submission" date="2023-07" db="EMBL/GenBank/DDBJ databases">
        <title>Sorghum-associated microbial communities from plants grown in Nebraska, USA.</title>
        <authorList>
            <person name="Schachtman D."/>
        </authorList>
    </citation>
    <scope>NUCLEOTIDE SEQUENCE</scope>
    <source>
        <strain evidence="2 3">BE105</strain>
        <strain evidence="1">BE69</strain>
    </source>
</reference>
<dbReference type="EMBL" id="JAVDTS010000005">
    <property type="protein sequence ID" value="MDR6838702.1"/>
    <property type="molecule type" value="Genomic_DNA"/>
</dbReference>
<proteinExistence type="predicted"/>
<dbReference type="Proteomes" id="UP001249076">
    <property type="component" value="Unassembled WGS sequence"/>
</dbReference>
<evidence type="ECO:0000313" key="2">
    <source>
        <dbReference type="EMBL" id="MDR6838702.1"/>
    </source>
</evidence>
<accession>A0AAJ2BWS0</accession>
<protein>
    <recommendedName>
        <fullName evidence="5">Mu-like prophage FluMu N-terminal domain-containing protein</fullName>
    </recommendedName>
</protein>
<name>A0AAJ2BWS0_ACIDE</name>
<evidence type="ECO:0000313" key="1">
    <source>
        <dbReference type="EMBL" id="MDR6767480.1"/>
    </source>
</evidence>
<comment type="caution">
    <text evidence="1">The sequence shown here is derived from an EMBL/GenBank/DDBJ whole genome shotgun (WGS) entry which is preliminary data.</text>
</comment>
<evidence type="ECO:0008006" key="5">
    <source>
        <dbReference type="Google" id="ProtNLM"/>
    </source>
</evidence>